<reference evidence="4 5" key="1">
    <citation type="submission" date="2016-10" db="EMBL/GenBank/DDBJ databases">
        <authorList>
            <person name="de Groot N.N."/>
        </authorList>
    </citation>
    <scope>NUCLEOTIDE SEQUENCE [LARGE SCALE GENOMIC DNA]</scope>
    <source>
        <strain evidence="4 5">MON 2.2</strain>
    </source>
</reference>
<dbReference type="InterPro" id="IPR025565">
    <property type="entry name" value="DUF4328"/>
</dbReference>
<evidence type="ECO:0000256" key="2">
    <source>
        <dbReference type="SAM" id="Phobius"/>
    </source>
</evidence>
<evidence type="ECO:0000259" key="3">
    <source>
        <dbReference type="Pfam" id="PF14219"/>
    </source>
</evidence>
<feature type="region of interest" description="Disordered" evidence="1">
    <location>
        <begin position="1"/>
        <end position="64"/>
    </location>
</feature>
<feature type="transmembrane region" description="Helical" evidence="2">
    <location>
        <begin position="98"/>
        <end position="119"/>
    </location>
</feature>
<dbReference type="EMBL" id="LT629688">
    <property type="protein sequence ID" value="SDD10901.1"/>
    <property type="molecule type" value="Genomic_DNA"/>
</dbReference>
<accession>A0A1G6S2I6</accession>
<dbReference type="Proteomes" id="UP000198546">
    <property type="component" value="Chromosome i"/>
</dbReference>
<proteinExistence type="predicted"/>
<feature type="transmembrane region" description="Helical" evidence="2">
    <location>
        <begin position="248"/>
        <end position="268"/>
    </location>
</feature>
<evidence type="ECO:0000256" key="1">
    <source>
        <dbReference type="SAM" id="MobiDB-lite"/>
    </source>
</evidence>
<keyword evidence="2" id="KW-0812">Transmembrane</keyword>
<dbReference type="Pfam" id="PF14219">
    <property type="entry name" value="DUF4328"/>
    <property type="match status" value="1"/>
</dbReference>
<evidence type="ECO:0000313" key="5">
    <source>
        <dbReference type="Proteomes" id="UP000198546"/>
    </source>
</evidence>
<gene>
    <name evidence="4" type="ORF">SAMN04489747_0196</name>
</gene>
<feature type="transmembrane region" description="Helical" evidence="2">
    <location>
        <begin position="139"/>
        <end position="159"/>
    </location>
</feature>
<feature type="transmembrane region" description="Helical" evidence="2">
    <location>
        <begin position="217"/>
        <end position="236"/>
    </location>
</feature>
<feature type="transmembrane region" description="Helical" evidence="2">
    <location>
        <begin position="180"/>
        <end position="197"/>
    </location>
</feature>
<feature type="domain" description="DUF4328" evidence="3">
    <location>
        <begin position="139"/>
        <end position="275"/>
    </location>
</feature>
<organism evidence="4 5">
    <name type="scientific">Auraticoccus monumenti</name>
    <dbReference type="NCBI Taxonomy" id="675864"/>
    <lineage>
        <taxon>Bacteria</taxon>
        <taxon>Bacillati</taxon>
        <taxon>Actinomycetota</taxon>
        <taxon>Actinomycetes</taxon>
        <taxon>Propionibacteriales</taxon>
        <taxon>Propionibacteriaceae</taxon>
        <taxon>Auraticoccus</taxon>
    </lineage>
</organism>
<protein>
    <recommendedName>
        <fullName evidence="3">DUF4328 domain-containing protein</fullName>
    </recommendedName>
</protein>
<sequence length="290" mass="31325">MSVPPGPPPEPSEPQGRPDFVRGDGDTTGAGGWSTYPTGAEPRPYPEPRTYPEPSPYPAQPADRVQPPYRVQPPWPPAPATHQVWTPRLQPVGGLARATVVLSAVYLAVSWLATLLAFPAAARYRAADDALGVSTPYDAVSSASFFPMLAAWIVTSVWLGTARTNALTIRPGSPHQHGPAWVWLGWVVPIVSLWFPYQVVRDVWRVSGPVDRSLLGWWWGTWVGGPLVMNAAGAFVPFSGPVGSSVGALGPTALLGTAVLTVSFVLWVRIVRTITDEQERVGQEWRTGPR</sequence>
<name>A0A1G6S2I6_9ACTN</name>
<dbReference type="RefSeq" id="WP_090589758.1">
    <property type="nucleotide sequence ID" value="NZ_LT629688.1"/>
</dbReference>
<feature type="compositionally biased region" description="Pro residues" evidence="1">
    <location>
        <begin position="1"/>
        <end position="12"/>
    </location>
</feature>
<keyword evidence="5" id="KW-1185">Reference proteome</keyword>
<dbReference type="AlphaFoldDB" id="A0A1G6S2I6"/>
<keyword evidence="2" id="KW-0472">Membrane</keyword>
<dbReference type="OrthoDB" id="4174975at2"/>
<evidence type="ECO:0000313" key="4">
    <source>
        <dbReference type="EMBL" id="SDD10901.1"/>
    </source>
</evidence>
<keyword evidence="2" id="KW-1133">Transmembrane helix</keyword>
<feature type="compositionally biased region" description="Pro residues" evidence="1">
    <location>
        <begin position="43"/>
        <end position="59"/>
    </location>
</feature>